<keyword evidence="1 3" id="KW-0808">Transferase</keyword>
<dbReference type="RefSeq" id="WP_091405203.1">
    <property type="nucleotide sequence ID" value="NZ_FOAB01000001.1"/>
</dbReference>
<dbReference type="Gene3D" id="3.90.470.20">
    <property type="entry name" value="4'-phosphopantetheinyl transferase domain"/>
    <property type="match status" value="1"/>
</dbReference>
<dbReference type="GO" id="GO:0008897">
    <property type="term" value="F:holo-[acyl-carrier-protein] synthase activity"/>
    <property type="evidence" value="ECO:0007669"/>
    <property type="project" value="InterPro"/>
</dbReference>
<dbReference type="EMBL" id="FOAB01000001">
    <property type="protein sequence ID" value="SEK44589.1"/>
    <property type="molecule type" value="Genomic_DNA"/>
</dbReference>
<name>A0A1H7H2R5_AQUAM</name>
<dbReference type="InterPro" id="IPR037143">
    <property type="entry name" value="4-PPantetheinyl_Trfase_dom_sf"/>
</dbReference>
<organism evidence="3 4">
    <name type="scientific">Aquimarina amphilecti</name>
    <dbReference type="NCBI Taxonomy" id="1038014"/>
    <lineage>
        <taxon>Bacteria</taxon>
        <taxon>Pseudomonadati</taxon>
        <taxon>Bacteroidota</taxon>
        <taxon>Flavobacteriia</taxon>
        <taxon>Flavobacteriales</taxon>
        <taxon>Flavobacteriaceae</taxon>
        <taxon>Aquimarina</taxon>
    </lineage>
</organism>
<dbReference type="Proteomes" id="UP000198521">
    <property type="component" value="Unassembled WGS sequence"/>
</dbReference>
<dbReference type="Pfam" id="PF01648">
    <property type="entry name" value="ACPS"/>
    <property type="match status" value="1"/>
</dbReference>
<evidence type="ECO:0000313" key="3">
    <source>
        <dbReference type="EMBL" id="SEK44589.1"/>
    </source>
</evidence>
<evidence type="ECO:0000256" key="1">
    <source>
        <dbReference type="ARBA" id="ARBA00022679"/>
    </source>
</evidence>
<dbReference type="OrthoDB" id="663853at2"/>
<keyword evidence="4" id="KW-1185">Reference proteome</keyword>
<dbReference type="InterPro" id="IPR008278">
    <property type="entry name" value="4-PPantetheinyl_Trfase_dom"/>
</dbReference>
<feature type="domain" description="4'-phosphopantetheinyl transferase" evidence="2">
    <location>
        <begin position="2"/>
        <end position="75"/>
    </location>
</feature>
<gene>
    <name evidence="3" type="ORF">SAMN04487910_0546</name>
</gene>
<reference evidence="4" key="1">
    <citation type="submission" date="2016-10" db="EMBL/GenBank/DDBJ databases">
        <authorList>
            <person name="Varghese N."/>
            <person name="Submissions S."/>
        </authorList>
    </citation>
    <scope>NUCLEOTIDE SEQUENCE [LARGE SCALE GENOMIC DNA]</scope>
    <source>
        <strain evidence="4">DSM 25232 / NCIMB 14723 / 92V</strain>
    </source>
</reference>
<dbReference type="STRING" id="1038014.SAMN04487910_0546"/>
<proteinExistence type="predicted"/>
<dbReference type="AlphaFoldDB" id="A0A1H7H2R5"/>
<dbReference type="GO" id="GO:0000287">
    <property type="term" value="F:magnesium ion binding"/>
    <property type="evidence" value="ECO:0007669"/>
    <property type="project" value="InterPro"/>
</dbReference>
<dbReference type="SUPFAM" id="SSF56214">
    <property type="entry name" value="4'-phosphopantetheinyl transferase"/>
    <property type="match status" value="1"/>
</dbReference>
<accession>A0A1H7H2R5</accession>
<evidence type="ECO:0000259" key="2">
    <source>
        <dbReference type="Pfam" id="PF01648"/>
    </source>
</evidence>
<sequence length="181" mass="20959">MIGDDIVDLKLARIQSNWRRKGWLQKIFAESEQEMICNSEDPDGLIWKLWSMKEATYKAHQRRFSIPRKYNPWAFVCSDEQVTINNYSYNTVSKHTDKYAYTISYTDQSNFISKVFTDNSLRYKRVLQNYVADVIGVKESSISIHKDINGIPSIKINKEAVDIPLSFSSHGSFSAFTIDLP</sequence>
<protein>
    <submittedName>
        <fullName evidence="3">4'-phosphopantetheinyl transferase superfamily protein</fullName>
    </submittedName>
</protein>
<evidence type="ECO:0000313" key="4">
    <source>
        <dbReference type="Proteomes" id="UP000198521"/>
    </source>
</evidence>